<name>A0A8T1UGT8_9STRA</name>
<reference evidence="2" key="1">
    <citation type="submission" date="2021-01" db="EMBL/GenBank/DDBJ databases">
        <title>Phytophthora aleatoria, a newly-described species from Pinus radiata is distinct from Phytophthora cactorum isolates based on comparative genomics.</title>
        <authorList>
            <person name="Mcdougal R."/>
            <person name="Panda P."/>
            <person name="Williams N."/>
            <person name="Studholme D.J."/>
        </authorList>
    </citation>
    <scope>NUCLEOTIDE SEQUENCE</scope>
    <source>
        <strain evidence="2">NZFS 3830</strain>
    </source>
</reference>
<accession>A0A8T1UGT8</accession>
<protein>
    <submittedName>
        <fullName evidence="2">Uncharacterized protein</fullName>
    </submittedName>
</protein>
<proteinExistence type="predicted"/>
<evidence type="ECO:0000256" key="1">
    <source>
        <dbReference type="SAM" id="MobiDB-lite"/>
    </source>
</evidence>
<sequence>MLRHPVCKPHAGFFRSWLLPLGKLIPSLNRRPSQSSATRRKKPVSRAHSTERCSDGICWAASLEARQDAGSAQRGAAIFPSPAQRYGDDQHHAGRTWTPAAFRQARRGKQPRWYMGYHRPDHVRSRRRVHLTVTRPWNRLASIVQPIGNDKFPLFLQKNHLTVAPVTVGSDRVEQVGTDGQL</sequence>
<evidence type="ECO:0000313" key="3">
    <source>
        <dbReference type="Proteomes" id="UP000688947"/>
    </source>
</evidence>
<dbReference type="Proteomes" id="UP000688947">
    <property type="component" value="Unassembled WGS sequence"/>
</dbReference>
<dbReference type="AlphaFoldDB" id="A0A8T1UGT8"/>
<organism evidence="2 3">
    <name type="scientific">Phytophthora cactorum</name>
    <dbReference type="NCBI Taxonomy" id="29920"/>
    <lineage>
        <taxon>Eukaryota</taxon>
        <taxon>Sar</taxon>
        <taxon>Stramenopiles</taxon>
        <taxon>Oomycota</taxon>
        <taxon>Peronosporomycetes</taxon>
        <taxon>Peronosporales</taxon>
        <taxon>Peronosporaceae</taxon>
        <taxon>Phytophthora</taxon>
    </lineage>
</organism>
<comment type="caution">
    <text evidence="2">The sequence shown here is derived from an EMBL/GenBank/DDBJ whole genome shotgun (WGS) entry which is preliminary data.</text>
</comment>
<feature type="region of interest" description="Disordered" evidence="1">
    <location>
        <begin position="28"/>
        <end position="48"/>
    </location>
</feature>
<evidence type="ECO:0000313" key="2">
    <source>
        <dbReference type="EMBL" id="KAG6959606.1"/>
    </source>
</evidence>
<dbReference type="EMBL" id="JAENGZ010000427">
    <property type="protein sequence ID" value="KAG6959606.1"/>
    <property type="molecule type" value="Genomic_DNA"/>
</dbReference>
<gene>
    <name evidence="2" type="ORF">JG687_00008686</name>
</gene>